<dbReference type="EMBL" id="FMSH01000154">
    <property type="protein sequence ID" value="SCU75519.1"/>
    <property type="molecule type" value="Genomic_DNA"/>
</dbReference>
<organism evidence="1">
    <name type="scientific">Cupriavidus necator</name>
    <name type="common">Alcaligenes eutrophus</name>
    <name type="synonym">Ralstonia eutropha</name>
    <dbReference type="NCBI Taxonomy" id="106590"/>
    <lineage>
        <taxon>Bacteria</taxon>
        <taxon>Pseudomonadati</taxon>
        <taxon>Pseudomonadota</taxon>
        <taxon>Betaproteobacteria</taxon>
        <taxon>Burkholderiales</taxon>
        <taxon>Burkholderiaceae</taxon>
        <taxon>Cupriavidus</taxon>
    </lineage>
</organism>
<dbReference type="RefSeq" id="WP_340524061.1">
    <property type="nucleotide sequence ID" value="NZ_FMSH01000154.1"/>
</dbReference>
<name>A0A1K0JJY3_CUPNE</name>
<protein>
    <submittedName>
        <fullName evidence="1">Mu-like prophage protein gpG</fullName>
    </submittedName>
</protein>
<proteinExistence type="predicted"/>
<sequence length="157" mass="17355">MKNFRSLGDFANHLAMLAAESAAVTHHMTEKGAETIQKIAKSEIAHYQPAVGPFAKWEELTAETEFDKIRQGYPVEAPLLRTGELRDSIKKTVQGNEAVIGSDQDKMVWHELGTPTIPPRAVLGPAAIRGMKDVEPRFALTIGAWLAGRGWRNPRLK</sequence>
<evidence type="ECO:0000313" key="1">
    <source>
        <dbReference type="EMBL" id="SCU75519.1"/>
    </source>
</evidence>
<accession>A0A1K0JJY3</accession>
<dbReference type="AlphaFoldDB" id="A0A1K0JJY3"/>
<reference evidence="1" key="1">
    <citation type="submission" date="2016-09" db="EMBL/GenBank/DDBJ databases">
        <authorList>
            <person name="Capua I."/>
            <person name="De Benedictis P."/>
            <person name="Joannis T."/>
            <person name="Lombin L.H."/>
            <person name="Cattoli G."/>
        </authorList>
    </citation>
    <scope>NUCLEOTIDE SEQUENCE</scope>
    <source>
        <strain evidence="1">B9</strain>
    </source>
</reference>
<gene>
    <name evidence="1" type="ORF">CNECB9_2370093</name>
</gene>